<evidence type="ECO:0000259" key="2">
    <source>
        <dbReference type="Pfam" id="PF03330"/>
    </source>
</evidence>
<proteinExistence type="predicted"/>
<dbReference type="PANTHER" id="PTHR31836:SF28">
    <property type="entry name" value="SRCR DOMAIN-CONTAINING PROTEIN-RELATED"/>
    <property type="match status" value="1"/>
</dbReference>
<comment type="caution">
    <text evidence="3">The sequence shown here is derived from an EMBL/GenBank/DDBJ whole genome shotgun (WGS) entry which is preliminary data.</text>
</comment>
<feature type="domain" description="RlpA-like protein double-psi beta-barrel" evidence="2">
    <location>
        <begin position="82"/>
        <end position="132"/>
    </location>
</feature>
<dbReference type="CDD" id="cd22191">
    <property type="entry name" value="DPBB_RlpA_EXP_N-like"/>
    <property type="match status" value="1"/>
</dbReference>
<evidence type="ECO:0000313" key="4">
    <source>
        <dbReference type="Proteomes" id="UP001165063"/>
    </source>
</evidence>
<organism evidence="3 4">
    <name type="scientific">Ambrosiozyma monospora</name>
    <name type="common">Yeast</name>
    <name type="synonym">Endomycopsis monosporus</name>
    <dbReference type="NCBI Taxonomy" id="43982"/>
    <lineage>
        <taxon>Eukaryota</taxon>
        <taxon>Fungi</taxon>
        <taxon>Dikarya</taxon>
        <taxon>Ascomycota</taxon>
        <taxon>Saccharomycotina</taxon>
        <taxon>Pichiomycetes</taxon>
        <taxon>Pichiales</taxon>
        <taxon>Pichiaceae</taxon>
        <taxon>Ambrosiozyma</taxon>
    </lineage>
</organism>
<dbReference type="Gene3D" id="2.40.40.10">
    <property type="entry name" value="RlpA-like domain"/>
    <property type="match status" value="1"/>
</dbReference>
<name>A0A9W6YXU5_AMBMO</name>
<dbReference type="InterPro" id="IPR036908">
    <property type="entry name" value="RlpA-like_sf"/>
</dbReference>
<accession>A0A9W6YXU5</accession>
<gene>
    <name evidence="3" type="ORF">Amon01_000459000</name>
</gene>
<dbReference type="Proteomes" id="UP001165063">
    <property type="component" value="Unassembled WGS sequence"/>
</dbReference>
<dbReference type="PANTHER" id="PTHR31836">
    <property type="match status" value="1"/>
</dbReference>
<evidence type="ECO:0000313" key="3">
    <source>
        <dbReference type="EMBL" id="GMG35865.1"/>
    </source>
</evidence>
<dbReference type="OrthoDB" id="623670at2759"/>
<dbReference type="Pfam" id="PF03330">
    <property type="entry name" value="DPBB_1"/>
    <property type="match status" value="1"/>
</dbReference>
<dbReference type="InterPro" id="IPR051477">
    <property type="entry name" value="Expansin_CellWall"/>
</dbReference>
<dbReference type="EMBL" id="BSXU01002261">
    <property type="protein sequence ID" value="GMG35865.1"/>
    <property type="molecule type" value="Genomic_DNA"/>
</dbReference>
<sequence>MTPLYSYALTTATKSTYSTSAASTSSSSSSNFSGSKHFGRGTYYSVGADNCGTSSSDSDYVVAISRALYLTKVDSQDISSYCGQQIDVNYGGKSVTVTVVDSCESCGENDLDLSPSAFSALADQSVGVLDIEWNWVNSAL</sequence>
<dbReference type="InterPro" id="IPR009009">
    <property type="entry name" value="RlpA-like_DPBB"/>
</dbReference>
<dbReference type="SUPFAM" id="SSF50685">
    <property type="entry name" value="Barwin-like endoglucanases"/>
    <property type="match status" value="1"/>
</dbReference>
<evidence type="ECO:0000256" key="1">
    <source>
        <dbReference type="ARBA" id="ARBA00022729"/>
    </source>
</evidence>
<keyword evidence="1" id="KW-0732">Signal</keyword>
<protein>
    <submittedName>
        <fullName evidence="3">Unnamed protein product</fullName>
    </submittedName>
</protein>
<dbReference type="AlphaFoldDB" id="A0A9W6YXU5"/>
<reference evidence="3" key="1">
    <citation type="submission" date="2023-04" db="EMBL/GenBank/DDBJ databases">
        <title>Ambrosiozyma monospora NBRC 1965.</title>
        <authorList>
            <person name="Ichikawa N."/>
            <person name="Sato H."/>
            <person name="Tonouchi N."/>
        </authorList>
    </citation>
    <scope>NUCLEOTIDE SEQUENCE</scope>
    <source>
        <strain evidence="3">NBRC 1965</strain>
    </source>
</reference>
<keyword evidence="4" id="KW-1185">Reference proteome</keyword>